<dbReference type="AlphaFoldDB" id="A0A226D6F0"/>
<dbReference type="OMA" id="CDEYYGE"/>
<accession>A0A226D6F0</accession>
<evidence type="ECO:0000313" key="16">
    <source>
        <dbReference type="EMBL" id="OXA40438.1"/>
    </source>
</evidence>
<dbReference type="PROSITE" id="PS50088">
    <property type="entry name" value="ANK_REPEAT"/>
    <property type="match status" value="2"/>
</dbReference>
<evidence type="ECO:0000256" key="3">
    <source>
        <dbReference type="ARBA" id="ARBA00022475"/>
    </source>
</evidence>
<dbReference type="FunFam" id="1.25.40.20:FF:000181">
    <property type="entry name" value="Nanchung, isoform A"/>
    <property type="match status" value="1"/>
</dbReference>
<dbReference type="GO" id="GO:0005262">
    <property type="term" value="F:calcium channel activity"/>
    <property type="evidence" value="ECO:0007669"/>
    <property type="project" value="UniProtKB-KW"/>
</dbReference>
<evidence type="ECO:0000256" key="1">
    <source>
        <dbReference type="ARBA" id="ARBA00004651"/>
    </source>
</evidence>
<keyword evidence="6 14" id="KW-0812">Transmembrane</keyword>
<evidence type="ECO:0000256" key="2">
    <source>
        <dbReference type="ARBA" id="ARBA00022448"/>
    </source>
</evidence>
<evidence type="ECO:0000256" key="8">
    <source>
        <dbReference type="ARBA" id="ARBA00022837"/>
    </source>
</evidence>
<dbReference type="SMART" id="SM00248">
    <property type="entry name" value="ANK"/>
    <property type="match status" value="5"/>
</dbReference>
<dbReference type="STRING" id="158441.A0A226D6F0"/>
<proteinExistence type="predicted"/>
<keyword evidence="13" id="KW-0040">ANK repeat</keyword>
<keyword evidence="4" id="KW-0109">Calcium transport</keyword>
<evidence type="ECO:0000256" key="4">
    <source>
        <dbReference type="ARBA" id="ARBA00022568"/>
    </source>
</evidence>
<evidence type="ECO:0000256" key="12">
    <source>
        <dbReference type="ARBA" id="ARBA00023303"/>
    </source>
</evidence>
<dbReference type="PROSITE" id="PS50297">
    <property type="entry name" value="ANK_REP_REGION"/>
    <property type="match status" value="1"/>
</dbReference>
<evidence type="ECO:0000256" key="11">
    <source>
        <dbReference type="ARBA" id="ARBA00023136"/>
    </source>
</evidence>
<evidence type="ECO:0000256" key="6">
    <source>
        <dbReference type="ARBA" id="ARBA00022692"/>
    </source>
</evidence>
<evidence type="ECO:0000256" key="10">
    <source>
        <dbReference type="ARBA" id="ARBA00023065"/>
    </source>
</evidence>
<dbReference type="PANTHER" id="PTHR10582">
    <property type="entry name" value="TRANSIENT RECEPTOR POTENTIAL ION CHANNEL PROTEIN"/>
    <property type="match status" value="1"/>
</dbReference>
<dbReference type="GO" id="GO:0005886">
    <property type="term" value="C:plasma membrane"/>
    <property type="evidence" value="ECO:0007669"/>
    <property type="project" value="UniProtKB-SubCell"/>
</dbReference>
<dbReference type="GO" id="GO:0034703">
    <property type="term" value="C:cation channel complex"/>
    <property type="evidence" value="ECO:0007669"/>
    <property type="project" value="UniProtKB-ARBA"/>
</dbReference>
<feature type="transmembrane region" description="Helical" evidence="14">
    <location>
        <begin position="395"/>
        <end position="414"/>
    </location>
</feature>
<dbReference type="Pfam" id="PF00520">
    <property type="entry name" value="Ion_trans"/>
    <property type="match status" value="1"/>
</dbReference>
<dbReference type="SUPFAM" id="SSF48403">
    <property type="entry name" value="Ankyrin repeat"/>
    <property type="match status" value="1"/>
</dbReference>
<name>A0A226D6F0_FOLCA</name>
<comment type="caution">
    <text evidence="16">The sequence shown here is derived from an EMBL/GenBank/DDBJ whole genome shotgun (WGS) entry which is preliminary data.</text>
</comment>
<keyword evidence="9 14" id="KW-1133">Transmembrane helix</keyword>
<keyword evidence="16" id="KW-0675">Receptor</keyword>
<dbReference type="InterPro" id="IPR024862">
    <property type="entry name" value="TRPV"/>
</dbReference>
<feature type="transmembrane region" description="Helical" evidence="14">
    <location>
        <begin position="686"/>
        <end position="706"/>
    </location>
</feature>
<dbReference type="InterPro" id="IPR005821">
    <property type="entry name" value="Ion_trans_dom"/>
</dbReference>
<protein>
    <submittedName>
        <fullName evidence="16">Transient receptor potential cation channel subfamily V member 6</fullName>
    </submittedName>
</protein>
<dbReference type="PANTHER" id="PTHR10582:SF28">
    <property type="entry name" value="NANCHUNG, ISOFORM B"/>
    <property type="match status" value="1"/>
</dbReference>
<evidence type="ECO:0000256" key="5">
    <source>
        <dbReference type="ARBA" id="ARBA00022673"/>
    </source>
</evidence>
<keyword evidence="5" id="KW-0107">Calcium channel</keyword>
<keyword evidence="7" id="KW-0677">Repeat</keyword>
<evidence type="ECO:0000256" key="9">
    <source>
        <dbReference type="ARBA" id="ARBA00022989"/>
    </source>
</evidence>
<dbReference type="EMBL" id="LNIX01000033">
    <property type="protein sequence ID" value="OXA40438.1"/>
    <property type="molecule type" value="Genomic_DNA"/>
</dbReference>
<dbReference type="Gene3D" id="1.25.40.20">
    <property type="entry name" value="Ankyrin repeat-containing domain"/>
    <property type="match status" value="1"/>
</dbReference>
<evidence type="ECO:0000256" key="7">
    <source>
        <dbReference type="ARBA" id="ARBA00022737"/>
    </source>
</evidence>
<gene>
    <name evidence="16" type="ORF">Fcan01_24778</name>
</gene>
<dbReference type="InterPro" id="IPR002110">
    <property type="entry name" value="Ankyrin_rpt"/>
</dbReference>
<feature type="transmembrane region" description="Helical" evidence="14">
    <location>
        <begin position="549"/>
        <end position="570"/>
    </location>
</feature>
<evidence type="ECO:0000259" key="15">
    <source>
        <dbReference type="Pfam" id="PF00520"/>
    </source>
</evidence>
<dbReference type="Proteomes" id="UP000198287">
    <property type="component" value="Unassembled WGS sequence"/>
</dbReference>
<keyword evidence="12" id="KW-0407">Ion channel</keyword>
<keyword evidence="10" id="KW-0406">Ion transport</keyword>
<evidence type="ECO:0000256" key="14">
    <source>
        <dbReference type="SAM" id="Phobius"/>
    </source>
</evidence>
<organism evidence="16 17">
    <name type="scientific">Folsomia candida</name>
    <name type="common">Springtail</name>
    <dbReference type="NCBI Taxonomy" id="158441"/>
    <lineage>
        <taxon>Eukaryota</taxon>
        <taxon>Metazoa</taxon>
        <taxon>Ecdysozoa</taxon>
        <taxon>Arthropoda</taxon>
        <taxon>Hexapoda</taxon>
        <taxon>Collembola</taxon>
        <taxon>Entomobryomorpha</taxon>
        <taxon>Isotomoidea</taxon>
        <taxon>Isotomidae</taxon>
        <taxon>Proisotominae</taxon>
        <taxon>Folsomia</taxon>
    </lineage>
</organism>
<reference evidence="16 17" key="1">
    <citation type="submission" date="2015-12" db="EMBL/GenBank/DDBJ databases">
        <title>The genome of Folsomia candida.</title>
        <authorList>
            <person name="Faddeeva A."/>
            <person name="Derks M.F."/>
            <person name="Anvar Y."/>
            <person name="Smit S."/>
            <person name="Van Straalen N."/>
            <person name="Roelofs D."/>
        </authorList>
    </citation>
    <scope>NUCLEOTIDE SEQUENCE [LARGE SCALE GENOMIC DNA]</scope>
    <source>
        <strain evidence="16 17">VU population</strain>
        <tissue evidence="16">Whole body</tissue>
    </source>
</reference>
<keyword evidence="8" id="KW-0106">Calcium</keyword>
<evidence type="ECO:0000256" key="13">
    <source>
        <dbReference type="PROSITE-ProRule" id="PRU00023"/>
    </source>
</evidence>
<dbReference type="GO" id="GO:0098703">
    <property type="term" value="P:calcium ion import across plasma membrane"/>
    <property type="evidence" value="ECO:0007669"/>
    <property type="project" value="TreeGrafter"/>
</dbReference>
<keyword evidence="3" id="KW-1003">Cell membrane</keyword>
<keyword evidence="2" id="KW-0813">Transport</keyword>
<feature type="transmembrane region" description="Helical" evidence="14">
    <location>
        <begin position="577"/>
        <end position="598"/>
    </location>
</feature>
<dbReference type="InterPro" id="IPR036770">
    <property type="entry name" value="Ankyrin_rpt-contain_sf"/>
</dbReference>
<feature type="transmembrane region" description="Helical" evidence="14">
    <location>
        <begin position="618"/>
        <end position="640"/>
    </location>
</feature>
<feature type="domain" description="Ion transport" evidence="15">
    <location>
        <begin position="559"/>
        <end position="715"/>
    </location>
</feature>
<keyword evidence="11 14" id="KW-0472">Membrane</keyword>
<feature type="repeat" description="ANK" evidence="13">
    <location>
        <begin position="166"/>
        <end position="198"/>
    </location>
</feature>
<keyword evidence="17" id="KW-1185">Reference proteome</keyword>
<dbReference type="OrthoDB" id="533508at2759"/>
<comment type="subcellular location">
    <subcellularLocation>
        <location evidence="1">Cell membrane</location>
        <topology evidence="1">Multi-pass membrane protein</topology>
    </subcellularLocation>
</comment>
<evidence type="ECO:0000313" key="17">
    <source>
        <dbReference type="Proteomes" id="UP000198287"/>
    </source>
</evidence>
<sequence length="817" mass="92194">MGNAKSNVSDGVKAQAGGSTQKIYQLVNLKGGGILVELTKQATATKNYAALDEAIQSRVPKFVYNEGEGKMMHISEIVLLRNRCRPKHLQLLKNDAEYDNYVPPDDKDPAMYKLVCWRMDERGAVGEALLHLCLLNATAVHSELAKRLLRFYPKMINDVYESDEYYGENVLHMAIVNEDFPMVKFLLDTGVNVQQPCSGAFMGPEDQKPSRTDNLKHEWVDRDLNTNYEGHAYWGEYPASFAACLGQEECYRVILARGANPDAQDTNGNTVLHVLVNYNKMHMFDLAYELGSEINIKNYLNLTPLTLAAKLARKEMFFHIMNIEREIYWQIGSVTCAAYPLTKMDTIESETGGIQKESALNLIVFGEKVEHLDLMEGPVIDLLQAKWNTFVKFRFYKQFIMFLVYFFVTVAAFMTRPAHGKGTYPGGGKNASSSLGNSSSTLNSSSLLDGGVNVTTLLALNMTALLGLGDNATSDLFGINGTTGNGTEIRYLFSWSNCIQEPKGWVEWVRLGCECAMLLGAVSFILGAWRECQFLGASMFFENLATAPSRVLFLFSCHLVIVMGVLRFMCVPEFEDIVALCIMMTTAPYFLFFCRGFKTVGPFVVMIYRMLSGDLLRFVIIYLIFVMGFSQAYFIIFLSYKNPNDNLLGTPAESVVAMFMVSLSSFDNMYDRFKDTEHEFIAKLLFVFYMAIVAILLINMLIAMMGNTYTKIAETKNEWQRQWARIVLVVERGVHPAERWKQQCIYSQPMGDGDIRALVLRLNQSEDEKEEMKDLLDLKRYHGKSIQRRLNKLVPPRASSVPRHSIANSLLGVGMNN</sequence>
<feature type="repeat" description="ANK" evidence="13">
    <location>
        <begin position="267"/>
        <end position="299"/>
    </location>
</feature>